<evidence type="ECO:0000313" key="2">
    <source>
        <dbReference type="Proteomes" id="UP001612741"/>
    </source>
</evidence>
<evidence type="ECO:0000313" key="1">
    <source>
        <dbReference type="EMBL" id="MFI6495943.1"/>
    </source>
</evidence>
<protein>
    <submittedName>
        <fullName evidence="1">Stage V sporulation protein S</fullName>
    </submittedName>
</protein>
<proteinExistence type="predicted"/>
<reference evidence="1 2" key="1">
    <citation type="submission" date="2024-10" db="EMBL/GenBank/DDBJ databases">
        <title>The Natural Products Discovery Center: Release of the First 8490 Sequenced Strains for Exploring Actinobacteria Biosynthetic Diversity.</title>
        <authorList>
            <person name="Kalkreuter E."/>
            <person name="Kautsar S.A."/>
            <person name="Yang D."/>
            <person name="Bader C.D."/>
            <person name="Teijaro C.N."/>
            <person name="Fluegel L."/>
            <person name="Davis C.M."/>
            <person name="Simpson J.R."/>
            <person name="Lauterbach L."/>
            <person name="Steele A.D."/>
            <person name="Gui C."/>
            <person name="Meng S."/>
            <person name="Li G."/>
            <person name="Viehrig K."/>
            <person name="Ye F."/>
            <person name="Su P."/>
            <person name="Kiefer A.F."/>
            <person name="Nichols A."/>
            <person name="Cepeda A.J."/>
            <person name="Yan W."/>
            <person name="Fan B."/>
            <person name="Jiang Y."/>
            <person name="Adhikari A."/>
            <person name="Zheng C.-J."/>
            <person name="Schuster L."/>
            <person name="Cowan T.M."/>
            <person name="Smanski M.J."/>
            <person name="Chevrette M.G."/>
            <person name="De Carvalho L.P.S."/>
            <person name="Shen B."/>
        </authorList>
    </citation>
    <scope>NUCLEOTIDE SEQUENCE [LARGE SCALE GENOMIC DNA]</scope>
    <source>
        <strain evidence="1 2">NPDC050545</strain>
    </source>
</reference>
<dbReference type="InterPro" id="IPR007347">
    <property type="entry name" value="SpoVS"/>
</dbReference>
<gene>
    <name evidence="1" type="ORF">ACIBG2_01080</name>
</gene>
<dbReference type="Gene3D" id="3.30.110.20">
    <property type="entry name" value="Alba-like domain"/>
    <property type="match status" value="1"/>
</dbReference>
<sequence>MSESTAENETPAEAESRDIVLRVSAGSNASATASALSHAIYEGKNVVLRAIGAGAVNQTVKALAIANSFVGSRGFSLSYRPGFDEVIMPDGTKVTAMVHKVIVN</sequence>
<dbReference type="Proteomes" id="UP001612741">
    <property type="component" value="Unassembled WGS sequence"/>
</dbReference>
<dbReference type="InterPro" id="IPR036882">
    <property type="entry name" value="Alba-like_dom_sf"/>
</dbReference>
<dbReference type="Pfam" id="PF04232">
    <property type="entry name" value="SpoVS"/>
    <property type="match status" value="1"/>
</dbReference>
<organism evidence="1 2">
    <name type="scientific">Nonomuraea typhae</name>
    <dbReference type="NCBI Taxonomy" id="2603600"/>
    <lineage>
        <taxon>Bacteria</taxon>
        <taxon>Bacillati</taxon>
        <taxon>Actinomycetota</taxon>
        <taxon>Actinomycetes</taxon>
        <taxon>Streptosporangiales</taxon>
        <taxon>Streptosporangiaceae</taxon>
        <taxon>Nonomuraea</taxon>
    </lineage>
</organism>
<keyword evidence="2" id="KW-1185">Reference proteome</keyword>
<name>A0ABW7YJD1_9ACTN</name>
<dbReference type="RefSeq" id="WP_397077757.1">
    <property type="nucleotide sequence ID" value="NZ_JBITGY010000001.1"/>
</dbReference>
<dbReference type="EMBL" id="JBITGY010000001">
    <property type="protein sequence ID" value="MFI6495943.1"/>
    <property type="molecule type" value="Genomic_DNA"/>
</dbReference>
<accession>A0ABW7YJD1</accession>
<dbReference type="PANTHER" id="PTHR35331">
    <property type="entry name" value="STAGE V SPORULATION PROTEIN S"/>
    <property type="match status" value="1"/>
</dbReference>
<comment type="caution">
    <text evidence="1">The sequence shown here is derived from an EMBL/GenBank/DDBJ whole genome shotgun (WGS) entry which is preliminary data.</text>
</comment>
<dbReference type="PANTHER" id="PTHR35331:SF1">
    <property type="entry name" value="STAGE V SPORULATION PROTEIN S"/>
    <property type="match status" value="1"/>
</dbReference>